<dbReference type="Pfam" id="PF04475">
    <property type="entry name" value="DUF555"/>
    <property type="match status" value="1"/>
</dbReference>
<protein>
    <submittedName>
        <fullName evidence="1">DUF555 domain-containing protein</fullName>
    </submittedName>
</protein>
<name>A0A7C2NAP5_ARCFL</name>
<comment type="caution">
    <text evidence="1">The sequence shown here is derived from an EMBL/GenBank/DDBJ whole genome shotgun (WGS) entry which is preliminary data.</text>
</comment>
<dbReference type="AlphaFoldDB" id="A0A7C2NAP5"/>
<gene>
    <name evidence="1" type="ORF">ENN70_02095</name>
</gene>
<organism evidence="1">
    <name type="scientific">Archaeoglobus fulgidus</name>
    <dbReference type="NCBI Taxonomy" id="2234"/>
    <lineage>
        <taxon>Archaea</taxon>
        <taxon>Methanobacteriati</taxon>
        <taxon>Methanobacteriota</taxon>
        <taxon>Archaeoglobi</taxon>
        <taxon>Archaeoglobales</taxon>
        <taxon>Archaeoglobaceae</taxon>
        <taxon>Archaeoglobus</taxon>
    </lineage>
</organism>
<dbReference type="PANTHER" id="PTHR42199">
    <property type="entry name" value="UPF0212 PROTEIN MJ0068"/>
    <property type="match status" value="1"/>
</dbReference>
<dbReference type="InterPro" id="IPR007564">
    <property type="entry name" value="UPF0212"/>
</dbReference>
<dbReference type="PANTHER" id="PTHR42199:SF1">
    <property type="entry name" value="UPF0212 PROTEIN TK1194"/>
    <property type="match status" value="1"/>
</dbReference>
<accession>A0A7C2NAP5</accession>
<reference evidence="1" key="1">
    <citation type="journal article" date="2020" name="mSystems">
        <title>Genome- and Community-Level Interaction Insights into Carbon Utilization and Element Cycling Functions of Hydrothermarchaeota in Hydrothermal Sediment.</title>
        <authorList>
            <person name="Zhou Z."/>
            <person name="Liu Y."/>
            <person name="Xu W."/>
            <person name="Pan J."/>
            <person name="Luo Z.H."/>
            <person name="Li M."/>
        </authorList>
    </citation>
    <scope>NUCLEOTIDE SEQUENCE [LARGE SCALE GENOMIC DNA]</scope>
    <source>
        <strain evidence="1">SpSt-12</strain>
    </source>
</reference>
<evidence type="ECO:0000313" key="1">
    <source>
        <dbReference type="EMBL" id="HET20901.1"/>
    </source>
</evidence>
<dbReference type="EMBL" id="DSCQ01000025">
    <property type="protein sequence ID" value="HET20901.1"/>
    <property type="molecule type" value="Genomic_DNA"/>
</dbReference>
<proteinExistence type="predicted"/>
<sequence length="114" mass="12269">MAVIRGMQLRSYYVILKCPVFLENVSSVEDACNIAVSVAAKKVPHYVDVDVSESSCPCGVTRKDVLIVAGDALVSVLLGMKVVADSDRGAVRVARSIVKKAFNKSELVAVYPLR</sequence>